<dbReference type="InterPro" id="IPR023796">
    <property type="entry name" value="Serpin_dom"/>
</dbReference>
<gene>
    <name evidence="4" type="ORF">GGD46_004358</name>
</gene>
<name>A0A7X0MFI0_9HYPH</name>
<dbReference type="SMART" id="SM00093">
    <property type="entry name" value="SERPIN"/>
    <property type="match status" value="1"/>
</dbReference>
<protein>
    <submittedName>
        <fullName evidence="4">Serpin B</fullName>
    </submittedName>
</protein>
<reference evidence="4 5" key="1">
    <citation type="submission" date="2020-08" db="EMBL/GenBank/DDBJ databases">
        <title>Genomic Encyclopedia of Type Strains, Phase IV (KMG-V): Genome sequencing to study the core and pangenomes of soil and plant-associated prokaryotes.</title>
        <authorList>
            <person name="Whitman W."/>
        </authorList>
    </citation>
    <scope>NUCLEOTIDE SEQUENCE [LARGE SCALE GENOMIC DNA]</scope>
    <source>
        <strain evidence="4 5">SEMIA 4060</strain>
    </source>
</reference>
<dbReference type="PANTHER" id="PTHR11461">
    <property type="entry name" value="SERINE PROTEASE INHIBITOR, SERPIN"/>
    <property type="match status" value="1"/>
</dbReference>
<evidence type="ECO:0000259" key="3">
    <source>
        <dbReference type="SMART" id="SM00093"/>
    </source>
</evidence>
<comment type="similarity">
    <text evidence="1">Belongs to the serpin family.</text>
</comment>
<organism evidence="4 5">
    <name type="scientific">Rhizobium lusitanum</name>
    <dbReference type="NCBI Taxonomy" id="293958"/>
    <lineage>
        <taxon>Bacteria</taxon>
        <taxon>Pseudomonadati</taxon>
        <taxon>Pseudomonadota</taxon>
        <taxon>Alphaproteobacteria</taxon>
        <taxon>Hyphomicrobiales</taxon>
        <taxon>Rhizobiaceae</taxon>
        <taxon>Rhizobium/Agrobacterium group</taxon>
        <taxon>Rhizobium</taxon>
    </lineage>
</organism>
<dbReference type="InterPro" id="IPR036186">
    <property type="entry name" value="Serpin_sf"/>
</dbReference>
<feature type="signal peptide" evidence="2">
    <location>
        <begin position="1"/>
        <end position="22"/>
    </location>
</feature>
<dbReference type="GO" id="GO:0004867">
    <property type="term" value="F:serine-type endopeptidase inhibitor activity"/>
    <property type="evidence" value="ECO:0007669"/>
    <property type="project" value="InterPro"/>
</dbReference>
<evidence type="ECO:0000313" key="4">
    <source>
        <dbReference type="EMBL" id="MBB6487058.1"/>
    </source>
</evidence>
<dbReference type="SUPFAM" id="SSF56574">
    <property type="entry name" value="Serpins"/>
    <property type="match status" value="1"/>
</dbReference>
<dbReference type="Proteomes" id="UP000565576">
    <property type="component" value="Unassembled WGS sequence"/>
</dbReference>
<evidence type="ECO:0000256" key="1">
    <source>
        <dbReference type="RuleBase" id="RU000411"/>
    </source>
</evidence>
<dbReference type="AlphaFoldDB" id="A0A7X0MFI0"/>
<dbReference type="InterPro" id="IPR042185">
    <property type="entry name" value="Serpin_sf_2"/>
</dbReference>
<sequence>MIRFKLLGSLAVLLLSLGSARAAQEVDGPKVLAAQASLAVGLIEHSIESANSANITVSPATLAAALALASLGATEQGKAAIDQCLGFSGALQGTEDILTAITTKTSAADPSLRAAVTIVFDSKLALLPGAAGILSSHRVHPAIADLDSPAAVKMINNWVKETTRGAIPTILDAPPTGGGFVSLGALAFKKQWKTAFELDGSPASFKRPDGSSVSVPTMHLADSEQKFRVDDRFAAVDLAYEGDVYRMVIIADRAGNGIVPGDLKALGSWLTGQDFQTGKGEVKLPKFSSNEGRDLMPVLNAMGLAPEGGFPGFTKDSVKFARIVQKTMIKVDENGTEAASATAAIAERSADLDATHVIADARFLFALRDTKTGLLLAAGLIGDPQFADE</sequence>
<dbReference type="GO" id="GO:0005615">
    <property type="term" value="C:extracellular space"/>
    <property type="evidence" value="ECO:0007669"/>
    <property type="project" value="InterPro"/>
</dbReference>
<accession>A0A7X0MFI0</accession>
<evidence type="ECO:0000256" key="2">
    <source>
        <dbReference type="SAM" id="SignalP"/>
    </source>
</evidence>
<dbReference type="InterPro" id="IPR000215">
    <property type="entry name" value="Serpin_fam"/>
</dbReference>
<feature type="chain" id="PRO_5030561401" evidence="2">
    <location>
        <begin position="23"/>
        <end position="389"/>
    </location>
</feature>
<dbReference type="EMBL" id="JACHBG010000011">
    <property type="protein sequence ID" value="MBB6487058.1"/>
    <property type="molecule type" value="Genomic_DNA"/>
</dbReference>
<dbReference type="PANTHER" id="PTHR11461:SF211">
    <property type="entry name" value="GH10112P-RELATED"/>
    <property type="match status" value="1"/>
</dbReference>
<feature type="domain" description="Serpin" evidence="3">
    <location>
        <begin position="40"/>
        <end position="384"/>
    </location>
</feature>
<dbReference type="Gene3D" id="2.30.39.10">
    <property type="entry name" value="Alpha-1-antitrypsin, domain 1"/>
    <property type="match status" value="1"/>
</dbReference>
<dbReference type="Gene3D" id="3.30.497.10">
    <property type="entry name" value="Antithrombin, subunit I, domain 2"/>
    <property type="match status" value="1"/>
</dbReference>
<dbReference type="RefSeq" id="WP_184707566.1">
    <property type="nucleotide sequence ID" value="NZ_JACHBG010000011.1"/>
</dbReference>
<comment type="caution">
    <text evidence="4">The sequence shown here is derived from an EMBL/GenBank/DDBJ whole genome shotgun (WGS) entry which is preliminary data.</text>
</comment>
<proteinExistence type="inferred from homology"/>
<dbReference type="Pfam" id="PF00079">
    <property type="entry name" value="Serpin"/>
    <property type="match status" value="1"/>
</dbReference>
<dbReference type="InterPro" id="IPR042178">
    <property type="entry name" value="Serpin_sf_1"/>
</dbReference>
<evidence type="ECO:0000313" key="5">
    <source>
        <dbReference type="Proteomes" id="UP000565576"/>
    </source>
</evidence>
<keyword evidence="2" id="KW-0732">Signal</keyword>